<evidence type="ECO:0000313" key="1">
    <source>
        <dbReference type="EMBL" id="KAK8396598.1"/>
    </source>
</evidence>
<organism evidence="1 2">
    <name type="scientific">Scylla paramamosain</name>
    <name type="common">Mud crab</name>
    <dbReference type="NCBI Taxonomy" id="85552"/>
    <lineage>
        <taxon>Eukaryota</taxon>
        <taxon>Metazoa</taxon>
        <taxon>Ecdysozoa</taxon>
        <taxon>Arthropoda</taxon>
        <taxon>Crustacea</taxon>
        <taxon>Multicrustacea</taxon>
        <taxon>Malacostraca</taxon>
        <taxon>Eumalacostraca</taxon>
        <taxon>Eucarida</taxon>
        <taxon>Decapoda</taxon>
        <taxon>Pleocyemata</taxon>
        <taxon>Brachyura</taxon>
        <taxon>Eubrachyura</taxon>
        <taxon>Portunoidea</taxon>
        <taxon>Portunidae</taxon>
        <taxon>Portuninae</taxon>
        <taxon>Scylla</taxon>
    </lineage>
</organism>
<gene>
    <name evidence="1" type="ORF">O3P69_004938</name>
</gene>
<dbReference type="Proteomes" id="UP001487740">
    <property type="component" value="Unassembled WGS sequence"/>
</dbReference>
<protein>
    <submittedName>
        <fullName evidence="1">Uncharacterized protein</fullName>
    </submittedName>
</protein>
<accession>A0AAW0U934</accession>
<reference evidence="1 2" key="1">
    <citation type="submission" date="2023-03" db="EMBL/GenBank/DDBJ databases">
        <title>High-quality genome of Scylla paramamosain provides insights in environmental adaptation.</title>
        <authorList>
            <person name="Zhang L."/>
        </authorList>
    </citation>
    <scope>NUCLEOTIDE SEQUENCE [LARGE SCALE GENOMIC DNA]</scope>
    <source>
        <strain evidence="1">LZ_2023a</strain>
        <tissue evidence="1">Muscle</tissue>
    </source>
</reference>
<comment type="caution">
    <text evidence="1">The sequence shown here is derived from an EMBL/GenBank/DDBJ whole genome shotgun (WGS) entry which is preliminary data.</text>
</comment>
<dbReference type="PANTHER" id="PTHR46113:SF1">
    <property type="entry name" value="PEPTIDASE M17 LEUCYL AMINOPEPTIDASE N-TERMINAL DOMAIN-CONTAINING PROTEIN"/>
    <property type="match status" value="1"/>
</dbReference>
<dbReference type="PANTHER" id="PTHR46113">
    <property type="entry name" value="SNAC DOMAIN-CONTAINING PROTEIN"/>
    <property type="match status" value="1"/>
</dbReference>
<sequence length="219" mass="25375">MLSRYNISQSYMAEFSENPPHPATLHWDGKMLRDVLDSEPGTTSETLAVLVSGPPAYPEGKLVRVPVIDSQQKPPRADYKEMAELTVIVLGRTPPRGIHWSRPGAIHQARGMARNLYSMKMLMFCDQLKYDEETVTKLERLNIFLALFYTPPEKEDYKKALEYVRNLRVVNDIAERGVKMMSDFANVITTDPKQREYLFHAVEYNRQRFESFKKQTLNE</sequence>
<dbReference type="EMBL" id="JARAKH010000015">
    <property type="protein sequence ID" value="KAK8396598.1"/>
    <property type="molecule type" value="Genomic_DNA"/>
</dbReference>
<dbReference type="AlphaFoldDB" id="A0AAW0U934"/>
<keyword evidence="2" id="KW-1185">Reference proteome</keyword>
<proteinExistence type="predicted"/>
<evidence type="ECO:0000313" key="2">
    <source>
        <dbReference type="Proteomes" id="UP001487740"/>
    </source>
</evidence>
<name>A0AAW0U934_SCYPA</name>